<dbReference type="Proteomes" id="UP000298030">
    <property type="component" value="Unassembled WGS sequence"/>
</dbReference>
<feature type="compositionally biased region" description="Low complexity" evidence="1">
    <location>
        <begin position="406"/>
        <end position="415"/>
    </location>
</feature>
<organism evidence="2 3">
    <name type="scientific">Coprinellus micaceus</name>
    <name type="common">Glistening ink-cap mushroom</name>
    <name type="synonym">Coprinus micaceus</name>
    <dbReference type="NCBI Taxonomy" id="71717"/>
    <lineage>
        <taxon>Eukaryota</taxon>
        <taxon>Fungi</taxon>
        <taxon>Dikarya</taxon>
        <taxon>Basidiomycota</taxon>
        <taxon>Agaricomycotina</taxon>
        <taxon>Agaricomycetes</taxon>
        <taxon>Agaricomycetidae</taxon>
        <taxon>Agaricales</taxon>
        <taxon>Agaricineae</taxon>
        <taxon>Psathyrellaceae</taxon>
        <taxon>Coprinellus</taxon>
    </lineage>
</organism>
<dbReference type="AlphaFoldDB" id="A0A4Y7TT96"/>
<accession>A0A4Y7TT96</accession>
<feature type="region of interest" description="Disordered" evidence="1">
    <location>
        <begin position="406"/>
        <end position="447"/>
    </location>
</feature>
<name>A0A4Y7TT96_COPMI</name>
<comment type="caution">
    <text evidence="2">The sequence shown here is derived from an EMBL/GenBank/DDBJ whole genome shotgun (WGS) entry which is preliminary data.</text>
</comment>
<protein>
    <submittedName>
        <fullName evidence="2">Uncharacterized protein</fullName>
    </submittedName>
</protein>
<feature type="region of interest" description="Disordered" evidence="1">
    <location>
        <begin position="132"/>
        <end position="154"/>
    </location>
</feature>
<gene>
    <name evidence="2" type="ORF">FA13DRAFT_1809921</name>
</gene>
<keyword evidence="3" id="KW-1185">Reference proteome</keyword>
<evidence type="ECO:0000256" key="1">
    <source>
        <dbReference type="SAM" id="MobiDB-lite"/>
    </source>
</evidence>
<reference evidence="2 3" key="1">
    <citation type="journal article" date="2019" name="Nat. Ecol. Evol.">
        <title>Megaphylogeny resolves global patterns of mushroom evolution.</title>
        <authorList>
            <person name="Varga T."/>
            <person name="Krizsan K."/>
            <person name="Foldi C."/>
            <person name="Dima B."/>
            <person name="Sanchez-Garcia M."/>
            <person name="Sanchez-Ramirez S."/>
            <person name="Szollosi G.J."/>
            <person name="Szarkandi J.G."/>
            <person name="Papp V."/>
            <person name="Albert L."/>
            <person name="Andreopoulos W."/>
            <person name="Angelini C."/>
            <person name="Antonin V."/>
            <person name="Barry K.W."/>
            <person name="Bougher N.L."/>
            <person name="Buchanan P."/>
            <person name="Buyck B."/>
            <person name="Bense V."/>
            <person name="Catcheside P."/>
            <person name="Chovatia M."/>
            <person name="Cooper J."/>
            <person name="Damon W."/>
            <person name="Desjardin D."/>
            <person name="Finy P."/>
            <person name="Geml J."/>
            <person name="Haridas S."/>
            <person name="Hughes K."/>
            <person name="Justo A."/>
            <person name="Karasinski D."/>
            <person name="Kautmanova I."/>
            <person name="Kiss B."/>
            <person name="Kocsube S."/>
            <person name="Kotiranta H."/>
            <person name="LaButti K.M."/>
            <person name="Lechner B.E."/>
            <person name="Liimatainen K."/>
            <person name="Lipzen A."/>
            <person name="Lukacs Z."/>
            <person name="Mihaltcheva S."/>
            <person name="Morgado L.N."/>
            <person name="Niskanen T."/>
            <person name="Noordeloos M.E."/>
            <person name="Ohm R.A."/>
            <person name="Ortiz-Santana B."/>
            <person name="Ovrebo C."/>
            <person name="Racz N."/>
            <person name="Riley R."/>
            <person name="Savchenko A."/>
            <person name="Shiryaev A."/>
            <person name="Soop K."/>
            <person name="Spirin V."/>
            <person name="Szebenyi C."/>
            <person name="Tomsovsky M."/>
            <person name="Tulloss R.E."/>
            <person name="Uehling J."/>
            <person name="Grigoriev I.V."/>
            <person name="Vagvolgyi C."/>
            <person name="Papp T."/>
            <person name="Martin F.M."/>
            <person name="Miettinen O."/>
            <person name="Hibbett D.S."/>
            <person name="Nagy L.G."/>
        </authorList>
    </citation>
    <scope>NUCLEOTIDE SEQUENCE [LARGE SCALE GENOMIC DNA]</scope>
    <source>
        <strain evidence="2 3">FP101781</strain>
    </source>
</reference>
<dbReference type="EMBL" id="QPFP01000004">
    <property type="protein sequence ID" value="TEB37403.1"/>
    <property type="molecule type" value="Genomic_DNA"/>
</dbReference>
<evidence type="ECO:0000313" key="2">
    <source>
        <dbReference type="EMBL" id="TEB37403.1"/>
    </source>
</evidence>
<evidence type="ECO:0000313" key="3">
    <source>
        <dbReference type="Proteomes" id="UP000298030"/>
    </source>
</evidence>
<sequence>MSDILPAPLFRKTSTNFWTAASKIVTYCGDLHDPTADCTPLFSTTFEPAVDPTDPQPFEFQDGGARRNPAVGENVMVGYSACLVVDDIIEEGQYEAAIEMLFQLRSPQYKPSVSHVRQLVFLALHPVATRAVSPDPQPVTETPRRSRTSKVSSQISPKAIISSLDLLHSLIATNTPESLGRALPSYASPQNSAEEPMDSVLAKQASSIKNAKNCWELLEAGFVFRNHIVLSPKGKSKLRRDLSFGEALFPESQSGGAGNVADEAWPFLDWLVSLFEKDEDARERKEKLRYSDLFLEQLPPPRGGSVTRWDFSLVMKIILGCMEQSDPRRQRLGLRLISLLCNLTNTIHVEQPTLVNTIYRDLLAGWNDAGRIQGFLSDLDSTPSVERFKISFCQKLLSDVAAPSASLQPSSARPRPQARRSAPKPRGVVASAELPRRPVVQETPTPQDIASKCTLPSCTDVLQSLDFPVPQFLPTPIGISLVLFARFQLVNSFASLQESQLPEIRLEWDRSIQEGKVAESLKRGFPQERGEDAVLYLEMLRECLRVAL</sequence>
<dbReference type="OrthoDB" id="2337158at2759"/>
<proteinExistence type="predicted"/>